<keyword evidence="3" id="KW-1185">Reference proteome</keyword>
<protein>
    <submittedName>
        <fullName evidence="2">Uncharacterized protein</fullName>
    </submittedName>
</protein>
<comment type="caution">
    <text evidence="2">The sequence shown here is derived from an EMBL/GenBank/DDBJ whole genome shotgun (WGS) entry which is preliminary data.</text>
</comment>
<feature type="transmembrane region" description="Helical" evidence="1">
    <location>
        <begin position="73"/>
        <end position="91"/>
    </location>
</feature>
<gene>
    <name evidence="2" type="ORF">KUTeg_006223</name>
</gene>
<evidence type="ECO:0000313" key="3">
    <source>
        <dbReference type="Proteomes" id="UP001217089"/>
    </source>
</evidence>
<evidence type="ECO:0000313" key="2">
    <source>
        <dbReference type="EMBL" id="KAJ8316209.1"/>
    </source>
</evidence>
<evidence type="ECO:0000256" key="1">
    <source>
        <dbReference type="SAM" id="Phobius"/>
    </source>
</evidence>
<dbReference type="EMBL" id="JARBDR010000328">
    <property type="protein sequence ID" value="KAJ8316209.1"/>
    <property type="molecule type" value="Genomic_DNA"/>
</dbReference>
<keyword evidence="1" id="KW-0472">Membrane</keyword>
<organism evidence="2 3">
    <name type="scientific">Tegillarca granosa</name>
    <name type="common">Malaysian cockle</name>
    <name type="synonym">Anadara granosa</name>
    <dbReference type="NCBI Taxonomy" id="220873"/>
    <lineage>
        <taxon>Eukaryota</taxon>
        <taxon>Metazoa</taxon>
        <taxon>Spiralia</taxon>
        <taxon>Lophotrochozoa</taxon>
        <taxon>Mollusca</taxon>
        <taxon>Bivalvia</taxon>
        <taxon>Autobranchia</taxon>
        <taxon>Pteriomorphia</taxon>
        <taxon>Arcoida</taxon>
        <taxon>Arcoidea</taxon>
        <taxon>Arcidae</taxon>
        <taxon>Tegillarca</taxon>
    </lineage>
</organism>
<feature type="transmembrane region" description="Helical" evidence="1">
    <location>
        <begin position="12"/>
        <end position="33"/>
    </location>
</feature>
<accession>A0ABQ9FFX5</accession>
<name>A0ABQ9FFX5_TEGGR</name>
<keyword evidence="1" id="KW-1133">Transmembrane helix</keyword>
<reference evidence="2 3" key="1">
    <citation type="submission" date="2022-12" db="EMBL/GenBank/DDBJ databases">
        <title>Chromosome-level genome of Tegillarca granosa.</title>
        <authorList>
            <person name="Kim J."/>
        </authorList>
    </citation>
    <scope>NUCLEOTIDE SEQUENCE [LARGE SCALE GENOMIC DNA]</scope>
    <source>
        <strain evidence="2">Teg-2019</strain>
        <tissue evidence="2">Adductor muscle</tissue>
    </source>
</reference>
<keyword evidence="1" id="KW-0812">Transmembrane</keyword>
<sequence>MQSKILWGKYATMAFMVNLVKPTVQVIVSITFVQKKMAHVRMDVRKHFMAIVATITVLKAVNFKIAFRMELAGLHFVSFASVASLYYFYLLDNLREYHKKVEIIVMFYVNTICKCHFIPVLVQIDQCKDLYEYHIDNKYNAIKVFYGERCEKSCPTECKDKDCNGDGKCFQCNTFHYGKHCTFNCSNCIDGFCNKGNGTCVNGFRENFRGSLCNDNCSKKCKNRLCFCNGDCKNCVPGTYGNLCEQNCPKGCKNANCSRGGICYEDCVKGYYGEACSSKSVKITVMARTAIIIIKQKREIVNDEQIKNK</sequence>
<dbReference type="Proteomes" id="UP001217089">
    <property type="component" value="Unassembled WGS sequence"/>
</dbReference>
<proteinExistence type="predicted"/>